<accession>A0A9X2E2R7</accession>
<proteinExistence type="predicted"/>
<dbReference type="SUPFAM" id="SSF46785">
    <property type="entry name" value="Winged helix' DNA-binding domain"/>
    <property type="match status" value="1"/>
</dbReference>
<reference evidence="2" key="1">
    <citation type="submission" date="2022-06" db="EMBL/GenBank/DDBJ databases">
        <title>Whole genome shotgun sequencing (WGS) of Rathayibacter sp. ZW T2_19, isolated from stored onions (Allium cepa).</title>
        <authorList>
            <person name="Stoll D.A."/>
            <person name="Huch M."/>
        </authorList>
    </citation>
    <scope>NUCLEOTIDE SEQUENCE</scope>
    <source>
        <strain evidence="2">ZW T2_19</strain>
    </source>
</reference>
<dbReference type="GO" id="GO:0006950">
    <property type="term" value="P:response to stress"/>
    <property type="evidence" value="ECO:0007669"/>
    <property type="project" value="TreeGrafter"/>
</dbReference>
<dbReference type="AlphaFoldDB" id="A0A9X2E2R7"/>
<organism evidence="2 3">
    <name type="scientific">Rathayibacter rubneri</name>
    <dbReference type="NCBI Taxonomy" id="2950106"/>
    <lineage>
        <taxon>Bacteria</taxon>
        <taxon>Bacillati</taxon>
        <taxon>Actinomycetota</taxon>
        <taxon>Actinomycetes</taxon>
        <taxon>Micrococcales</taxon>
        <taxon>Microbacteriaceae</taxon>
        <taxon>Rathayibacter</taxon>
    </lineage>
</organism>
<dbReference type="PROSITE" id="PS50995">
    <property type="entry name" value="HTH_MARR_2"/>
    <property type="match status" value="1"/>
</dbReference>
<dbReference type="SMART" id="SM00347">
    <property type="entry name" value="HTH_MARR"/>
    <property type="match status" value="1"/>
</dbReference>
<feature type="domain" description="HTH marR-type" evidence="1">
    <location>
        <begin position="17"/>
        <end position="150"/>
    </location>
</feature>
<evidence type="ECO:0000313" key="2">
    <source>
        <dbReference type="EMBL" id="MCM6764508.1"/>
    </source>
</evidence>
<dbReference type="EMBL" id="JAMRYM010000176">
    <property type="protein sequence ID" value="MCM6764508.1"/>
    <property type="molecule type" value="Genomic_DNA"/>
</dbReference>
<dbReference type="GO" id="GO:0003700">
    <property type="term" value="F:DNA-binding transcription factor activity"/>
    <property type="evidence" value="ECO:0007669"/>
    <property type="project" value="InterPro"/>
</dbReference>
<protein>
    <submittedName>
        <fullName evidence="2">MarR family transcriptional regulator</fullName>
    </submittedName>
</protein>
<dbReference type="InterPro" id="IPR000835">
    <property type="entry name" value="HTH_MarR-typ"/>
</dbReference>
<dbReference type="Pfam" id="PF12802">
    <property type="entry name" value="MarR_2"/>
    <property type="match status" value="1"/>
</dbReference>
<sequence>MTPTPTPPDGEAGLTSVAHLRHALRLLETAQRQLRSSIASEIGVGLSELTALETISDLTGLTPKMLGLELGLTTGAVTALLDRLAASGHVDRLPNPRDRRSVLLGLTDSGAALLSRVEERYDAVSAEVLRASPRLGEEDMAEDLARAAAVITAHTIR</sequence>
<name>A0A9X2E2R7_9MICO</name>
<dbReference type="Gene3D" id="1.10.10.10">
    <property type="entry name" value="Winged helix-like DNA-binding domain superfamily/Winged helix DNA-binding domain"/>
    <property type="match status" value="1"/>
</dbReference>
<dbReference type="InterPro" id="IPR036390">
    <property type="entry name" value="WH_DNA-bd_sf"/>
</dbReference>
<dbReference type="RefSeq" id="WP_251948558.1">
    <property type="nucleotide sequence ID" value="NZ_JAMRYM010000176.1"/>
</dbReference>
<keyword evidence="3" id="KW-1185">Reference proteome</keyword>
<dbReference type="InterPro" id="IPR036388">
    <property type="entry name" value="WH-like_DNA-bd_sf"/>
</dbReference>
<dbReference type="PRINTS" id="PR00598">
    <property type="entry name" value="HTHMARR"/>
</dbReference>
<comment type="caution">
    <text evidence="2">The sequence shown here is derived from an EMBL/GenBank/DDBJ whole genome shotgun (WGS) entry which is preliminary data.</text>
</comment>
<evidence type="ECO:0000313" key="3">
    <source>
        <dbReference type="Proteomes" id="UP001155240"/>
    </source>
</evidence>
<dbReference type="InterPro" id="IPR039422">
    <property type="entry name" value="MarR/SlyA-like"/>
</dbReference>
<dbReference type="PANTHER" id="PTHR33164">
    <property type="entry name" value="TRANSCRIPTIONAL REGULATOR, MARR FAMILY"/>
    <property type="match status" value="1"/>
</dbReference>
<evidence type="ECO:0000259" key="1">
    <source>
        <dbReference type="PROSITE" id="PS50995"/>
    </source>
</evidence>
<gene>
    <name evidence="2" type="ORF">NB037_19020</name>
</gene>
<dbReference type="Proteomes" id="UP001155240">
    <property type="component" value="Unassembled WGS sequence"/>
</dbReference>
<dbReference type="PANTHER" id="PTHR33164:SF43">
    <property type="entry name" value="HTH-TYPE TRANSCRIPTIONAL REPRESSOR YETL"/>
    <property type="match status" value="1"/>
</dbReference>